<dbReference type="Pfam" id="PF19524">
    <property type="entry name" value="DUF6054"/>
    <property type="match status" value="1"/>
</dbReference>
<keyword evidence="2" id="KW-1185">Reference proteome</keyword>
<reference evidence="2" key="1">
    <citation type="journal article" date="2019" name="Int. J. Syst. Evol. Microbiol.">
        <title>The Global Catalogue of Microorganisms (GCM) 10K type strain sequencing project: providing services to taxonomists for standard genome sequencing and annotation.</title>
        <authorList>
            <consortium name="The Broad Institute Genomics Platform"/>
            <consortium name="The Broad Institute Genome Sequencing Center for Infectious Disease"/>
            <person name="Wu L."/>
            <person name="Ma J."/>
        </authorList>
    </citation>
    <scope>NUCLEOTIDE SEQUENCE [LARGE SCALE GENOMIC DNA]</scope>
    <source>
        <strain evidence="2">TISTR 2466</strain>
    </source>
</reference>
<evidence type="ECO:0000313" key="2">
    <source>
        <dbReference type="Proteomes" id="UP001597399"/>
    </source>
</evidence>
<dbReference type="EMBL" id="JBHUMQ010000038">
    <property type="protein sequence ID" value="MFD2695106.1"/>
    <property type="molecule type" value="Genomic_DNA"/>
</dbReference>
<protein>
    <submittedName>
        <fullName evidence="1">DUF6054 family protein</fullName>
    </submittedName>
</protein>
<proteinExistence type="predicted"/>
<accession>A0ABW5S5P5</accession>
<dbReference type="RefSeq" id="WP_253065305.1">
    <property type="nucleotide sequence ID" value="NZ_JAMXWM010000042.1"/>
</dbReference>
<gene>
    <name evidence="1" type="ORF">ACFSUE_15985</name>
</gene>
<organism evidence="1 2">
    <name type="scientific">Sporolactobacillus shoreicorticis</name>
    <dbReference type="NCBI Taxonomy" id="1923877"/>
    <lineage>
        <taxon>Bacteria</taxon>
        <taxon>Bacillati</taxon>
        <taxon>Bacillota</taxon>
        <taxon>Bacilli</taxon>
        <taxon>Bacillales</taxon>
        <taxon>Sporolactobacillaceae</taxon>
        <taxon>Sporolactobacillus</taxon>
    </lineage>
</organism>
<comment type="caution">
    <text evidence="1">The sequence shown here is derived from an EMBL/GenBank/DDBJ whole genome shotgun (WGS) entry which is preliminary data.</text>
</comment>
<dbReference type="InterPro" id="IPR046117">
    <property type="entry name" value="DUF6054"/>
</dbReference>
<dbReference type="Proteomes" id="UP001597399">
    <property type="component" value="Unassembled WGS sequence"/>
</dbReference>
<name>A0ABW5S5P5_9BACL</name>
<evidence type="ECO:0000313" key="1">
    <source>
        <dbReference type="EMBL" id="MFD2695106.1"/>
    </source>
</evidence>
<sequence length="109" mass="12168">MADRTFFVSLSVQEAAALIKKKQEDADQVFESHSHAAGVEQWILVYQKYFFRNSSYAALTAIIDNFSGKTKVAAVATGGSASLLTSWDWGAADSWLKEFSDRFTKYTIK</sequence>